<dbReference type="InterPro" id="IPR051781">
    <property type="entry name" value="Metallo-dep_Hydrolase"/>
</dbReference>
<dbReference type="InterPro" id="IPR006680">
    <property type="entry name" value="Amidohydro-rel"/>
</dbReference>
<gene>
    <name evidence="2" type="ORF">DLM78_23265</name>
</gene>
<dbReference type="InterPro" id="IPR032466">
    <property type="entry name" value="Metal_Hydrolase"/>
</dbReference>
<dbReference type="Pfam" id="PF01979">
    <property type="entry name" value="Amidohydro_1"/>
    <property type="match status" value="1"/>
</dbReference>
<dbReference type="SUPFAM" id="SSF51338">
    <property type="entry name" value="Composite domain of metallo-dependent hydrolases"/>
    <property type="match status" value="1"/>
</dbReference>
<feature type="domain" description="Amidohydrolase-related" evidence="1">
    <location>
        <begin position="95"/>
        <end position="455"/>
    </location>
</feature>
<dbReference type="Proteomes" id="UP000266669">
    <property type="component" value="Unassembled WGS sequence"/>
</dbReference>
<dbReference type="Gene3D" id="3.40.50.10910">
    <property type="entry name" value="Amidohydrolase"/>
    <property type="match status" value="1"/>
</dbReference>
<dbReference type="SUPFAM" id="SSF51556">
    <property type="entry name" value="Metallo-dependent hydrolases"/>
    <property type="match status" value="1"/>
</dbReference>
<accession>A0A8B3CIV9</accession>
<dbReference type="GO" id="GO:0016810">
    <property type="term" value="F:hydrolase activity, acting on carbon-nitrogen (but not peptide) bonds"/>
    <property type="evidence" value="ECO:0007669"/>
    <property type="project" value="InterPro"/>
</dbReference>
<evidence type="ECO:0000313" key="2">
    <source>
        <dbReference type="EMBL" id="RHX83116.1"/>
    </source>
</evidence>
<sequence>MRVAHLLFYLGNTMKQKILIALLCIVAGLLLILWRSLSFPVIEIHPRTDFILDQVRVFDPDRKNVSKLSLEFRNNRIFKIRKDQPDNEAEFAGMTVTPGIVDMHAHLPPHNLLDLIPYFSLLYLSHGVTSIRIAGDIDGTAVPYARKGIEEEKFFGPKIVSCDAFITSGVPRWKNSIVVNSPEEAKRAVYDLKKKGADCIKSYENLSVPMIRAIVETANKEGLPVIGHVPYGMTYEESNIPDVQHFFGIPRPQTLEKDSVLNRGSDWGEVNEKLLNDIVHHSTKHGIANTPTLVASERLLLFSDYESAKKDPAVSLMPRFYREVVWNPEIGIPAYRGIGKEYLKKHIQGALTKKKTLLRKLYRAGATLHLGSDAQQPFVVPGASLHQEMRLFREAGIPAMDVWKMATVDANRSIGSESSFSLMEGASPDLLIFKEDPTNDLTKTSSLYAVVSRGKLYLKKDLDFLVQEFQEQQSKLLFEQISLFLGKLALEKQTKEFKH</sequence>
<protein>
    <recommendedName>
        <fullName evidence="1">Amidohydrolase-related domain-containing protein</fullName>
    </recommendedName>
</protein>
<evidence type="ECO:0000259" key="1">
    <source>
        <dbReference type="Pfam" id="PF01979"/>
    </source>
</evidence>
<proteinExistence type="predicted"/>
<dbReference type="PANTHER" id="PTHR43135:SF3">
    <property type="entry name" value="ALPHA-D-RIBOSE 1-METHYLPHOSPHONATE 5-TRIPHOSPHATE DIPHOSPHATASE"/>
    <property type="match status" value="1"/>
</dbReference>
<comment type="caution">
    <text evidence="2">The sequence shown here is derived from an EMBL/GenBank/DDBJ whole genome shotgun (WGS) entry which is preliminary data.</text>
</comment>
<dbReference type="Gene3D" id="2.30.40.10">
    <property type="entry name" value="Urease, subunit C, domain 1"/>
    <property type="match status" value="2"/>
</dbReference>
<dbReference type="InterPro" id="IPR011059">
    <property type="entry name" value="Metal-dep_hydrolase_composite"/>
</dbReference>
<reference evidence="3" key="1">
    <citation type="submission" date="2018-05" db="EMBL/GenBank/DDBJ databases">
        <title>Leptospira yasudae sp. nov. and Leptospira stimsonii sp. nov., two pathogenic species of the genus Leptospira isolated from environmental sources.</title>
        <authorList>
            <person name="Casanovas-Massana A."/>
            <person name="Hamond C."/>
            <person name="Santos L.A."/>
            <person name="Hacker K.P."/>
            <person name="Balassiano I."/>
            <person name="Medeiros M.A."/>
            <person name="Reis M.G."/>
            <person name="Ko A.I."/>
            <person name="Wunder E.A."/>
        </authorList>
    </citation>
    <scope>NUCLEOTIDE SEQUENCE [LARGE SCALE GENOMIC DNA]</scope>
    <source>
        <strain evidence="3">AMB6-RJ</strain>
    </source>
</reference>
<dbReference type="AlphaFoldDB" id="A0A8B3CIV9"/>
<dbReference type="PANTHER" id="PTHR43135">
    <property type="entry name" value="ALPHA-D-RIBOSE 1-METHYLPHOSPHONATE 5-TRIPHOSPHATE DIPHOSPHATASE"/>
    <property type="match status" value="1"/>
</dbReference>
<dbReference type="Gene3D" id="3.30.110.90">
    <property type="entry name" value="Amidohydrolase"/>
    <property type="match status" value="1"/>
</dbReference>
<evidence type="ECO:0000313" key="3">
    <source>
        <dbReference type="Proteomes" id="UP000266669"/>
    </source>
</evidence>
<organism evidence="2 3">
    <name type="scientific">Leptospira stimsonii</name>
    <dbReference type="NCBI Taxonomy" id="2202203"/>
    <lineage>
        <taxon>Bacteria</taxon>
        <taxon>Pseudomonadati</taxon>
        <taxon>Spirochaetota</taxon>
        <taxon>Spirochaetia</taxon>
        <taxon>Leptospirales</taxon>
        <taxon>Leptospiraceae</taxon>
        <taxon>Leptospira</taxon>
    </lineage>
</organism>
<name>A0A8B3CIV9_9LEPT</name>
<dbReference type="Gene3D" id="3.20.20.140">
    <property type="entry name" value="Metal-dependent hydrolases"/>
    <property type="match status" value="1"/>
</dbReference>
<dbReference type="EMBL" id="QHCS01000012">
    <property type="protein sequence ID" value="RHX83116.1"/>
    <property type="molecule type" value="Genomic_DNA"/>
</dbReference>